<feature type="region of interest" description="Disordered" evidence="1">
    <location>
        <begin position="1"/>
        <end position="93"/>
    </location>
</feature>
<feature type="compositionally biased region" description="Basic and acidic residues" evidence="1">
    <location>
        <begin position="356"/>
        <end position="368"/>
    </location>
</feature>
<comment type="caution">
    <text evidence="2">The sequence shown here is derived from an EMBL/GenBank/DDBJ whole genome shotgun (WGS) entry which is preliminary data.</text>
</comment>
<feature type="compositionally biased region" description="Pro residues" evidence="1">
    <location>
        <begin position="71"/>
        <end position="80"/>
    </location>
</feature>
<feature type="compositionally biased region" description="Low complexity" evidence="1">
    <location>
        <begin position="24"/>
        <end position="40"/>
    </location>
</feature>
<evidence type="ECO:0000313" key="2">
    <source>
        <dbReference type="EMBL" id="KAF6809187.1"/>
    </source>
</evidence>
<name>A0A8H6J9X3_9PEZI</name>
<dbReference type="EMBL" id="WIGN01000105">
    <property type="protein sequence ID" value="KAF6809187.1"/>
    <property type="molecule type" value="Genomic_DNA"/>
</dbReference>
<feature type="compositionally biased region" description="Low complexity" evidence="1">
    <location>
        <begin position="262"/>
        <end position="273"/>
    </location>
</feature>
<proteinExistence type="predicted"/>
<evidence type="ECO:0000313" key="3">
    <source>
        <dbReference type="Proteomes" id="UP000652219"/>
    </source>
</evidence>
<keyword evidence="3" id="KW-1185">Reference proteome</keyword>
<protein>
    <submittedName>
        <fullName evidence="2">Uncharacterized protein</fullName>
    </submittedName>
</protein>
<feature type="region of interest" description="Disordered" evidence="1">
    <location>
        <begin position="356"/>
        <end position="376"/>
    </location>
</feature>
<feature type="compositionally biased region" description="Basic and acidic residues" evidence="1">
    <location>
        <begin position="159"/>
        <end position="177"/>
    </location>
</feature>
<feature type="region of interest" description="Disordered" evidence="1">
    <location>
        <begin position="159"/>
        <end position="340"/>
    </location>
</feature>
<dbReference type="Proteomes" id="UP000652219">
    <property type="component" value="Unassembled WGS sequence"/>
</dbReference>
<accession>A0A8H6J9X3</accession>
<sequence length="376" mass="40949">MTRRLPWRRDDDAPATTPVKRRTPAGTTTPRRVVTPQRATPKPKPTPAIINHSNHGPARSNGFLDGRTPSTSPPPQPLPETSPIEGLDDDDDDRYRMVEDELAAVAGRFTAHLHAAEYQRLQTHARSQNAETIKSISRPVVGSLTELARRRQEELLRRKKQREALRRAKAAAGRDDAESGDDAAAPTWHGTSLQGLMRGPKKSEVPLAALTRSGSGTGAMLGGVVKTRGKRPAPAPMRKEVIEEETETETETEDESDDLDGPVRAPVAVAPKPVSREPIRPPTMTSRASTSTTPATGTKAATHTRTSSVTEPKAISSKISVAPASTGVANMDDDDDDDEDLFTSFKNRRARTRERTLVKKKDPSEQKPVDIIPSFI</sequence>
<reference evidence="2 3" key="1">
    <citation type="journal article" date="2020" name="Phytopathology">
        <title>Genome Sequence Resources of Colletotrichum truncatum, C. plurivorum, C. musicola, and C. sojae: Four Species Pathogenic to Soybean (Glycine max).</title>
        <authorList>
            <person name="Rogerio F."/>
            <person name="Boufleur T.R."/>
            <person name="Ciampi-Guillardi M."/>
            <person name="Sukno S.A."/>
            <person name="Thon M.R."/>
            <person name="Massola Junior N.S."/>
            <person name="Baroncelli R."/>
        </authorList>
    </citation>
    <scope>NUCLEOTIDE SEQUENCE [LARGE SCALE GENOMIC DNA]</scope>
    <source>
        <strain evidence="2 3">LFN0009</strain>
    </source>
</reference>
<feature type="compositionally biased region" description="Acidic residues" evidence="1">
    <location>
        <begin position="331"/>
        <end position="340"/>
    </location>
</feature>
<feature type="compositionally biased region" description="Acidic residues" evidence="1">
    <location>
        <begin position="242"/>
        <end position="260"/>
    </location>
</feature>
<dbReference type="AlphaFoldDB" id="A0A8H6J9X3"/>
<gene>
    <name evidence="2" type="ORF">CSOJ01_07065</name>
</gene>
<evidence type="ECO:0000256" key="1">
    <source>
        <dbReference type="SAM" id="MobiDB-lite"/>
    </source>
</evidence>
<feature type="compositionally biased region" description="Low complexity" evidence="1">
    <location>
        <begin position="282"/>
        <end position="304"/>
    </location>
</feature>
<organism evidence="2 3">
    <name type="scientific">Colletotrichum sojae</name>
    <dbReference type="NCBI Taxonomy" id="2175907"/>
    <lineage>
        <taxon>Eukaryota</taxon>
        <taxon>Fungi</taxon>
        <taxon>Dikarya</taxon>
        <taxon>Ascomycota</taxon>
        <taxon>Pezizomycotina</taxon>
        <taxon>Sordariomycetes</taxon>
        <taxon>Hypocreomycetidae</taxon>
        <taxon>Glomerellales</taxon>
        <taxon>Glomerellaceae</taxon>
        <taxon>Colletotrichum</taxon>
        <taxon>Colletotrichum orchidearum species complex</taxon>
    </lineage>
</organism>